<accession>K1QFH1</accession>
<dbReference type="InterPro" id="IPR016186">
    <property type="entry name" value="C-type_lectin-like/link_sf"/>
</dbReference>
<dbReference type="GO" id="GO:0022008">
    <property type="term" value="P:neurogenesis"/>
    <property type="evidence" value="ECO:0007669"/>
    <property type="project" value="TreeGrafter"/>
</dbReference>
<dbReference type="Pfam" id="PF00059">
    <property type="entry name" value="Lectin_C"/>
    <property type="match status" value="1"/>
</dbReference>
<dbReference type="InterPro" id="IPR011333">
    <property type="entry name" value="SKP1/BTB/POZ_sf"/>
</dbReference>
<dbReference type="InterPro" id="IPR000210">
    <property type="entry name" value="BTB/POZ_dom"/>
</dbReference>
<dbReference type="PROSITE" id="PS50041">
    <property type="entry name" value="C_TYPE_LECTIN_2"/>
    <property type="match status" value="1"/>
</dbReference>
<dbReference type="Gene3D" id="3.30.710.10">
    <property type="entry name" value="Potassium Channel Kv1.1, Chain A"/>
    <property type="match status" value="1"/>
</dbReference>
<proteinExistence type="predicted"/>
<evidence type="ECO:0000256" key="1">
    <source>
        <dbReference type="ARBA" id="ARBA00023157"/>
    </source>
</evidence>
<dbReference type="SUPFAM" id="SSF54695">
    <property type="entry name" value="POZ domain"/>
    <property type="match status" value="1"/>
</dbReference>
<dbReference type="PANTHER" id="PTHR45774:SF3">
    <property type="entry name" value="BTB (POZ) DOMAIN-CONTAINING 2B-RELATED"/>
    <property type="match status" value="1"/>
</dbReference>
<dbReference type="InterPro" id="IPR016187">
    <property type="entry name" value="CTDL_fold"/>
</dbReference>
<dbReference type="Gene3D" id="1.25.40.420">
    <property type="match status" value="1"/>
</dbReference>
<dbReference type="SMART" id="SM00225">
    <property type="entry name" value="BTB"/>
    <property type="match status" value="1"/>
</dbReference>
<gene>
    <name evidence="2" type="ORF">CGI_10006495</name>
</gene>
<dbReference type="SMART" id="SM00034">
    <property type="entry name" value="CLECT"/>
    <property type="match status" value="1"/>
</dbReference>
<dbReference type="Pfam" id="PF07707">
    <property type="entry name" value="BACK"/>
    <property type="match status" value="1"/>
</dbReference>
<dbReference type="SUPFAM" id="SSF56436">
    <property type="entry name" value="C-type lectin-like"/>
    <property type="match status" value="1"/>
</dbReference>
<dbReference type="CDD" id="cd00037">
    <property type="entry name" value="CLECT"/>
    <property type="match status" value="1"/>
</dbReference>
<dbReference type="PANTHER" id="PTHR45774">
    <property type="entry name" value="BTB/POZ DOMAIN-CONTAINING"/>
    <property type="match status" value="1"/>
</dbReference>
<dbReference type="Pfam" id="PF00651">
    <property type="entry name" value="BTB"/>
    <property type="match status" value="1"/>
</dbReference>
<dbReference type="AlphaFoldDB" id="K1QFH1"/>
<dbReference type="InParanoid" id="K1QFH1"/>
<organism evidence="2">
    <name type="scientific">Magallana gigas</name>
    <name type="common">Pacific oyster</name>
    <name type="synonym">Crassostrea gigas</name>
    <dbReference type="NCBI Taxonomy" id="29159"/>
    <lineage>
        <taxon>Eukaryota</taxon>
        <taxon>Metazoa</taxon>
        <taxon>Spiralia</taxon>
        <taxon>Lophotrochozoa</taxon>
        <taxon>Mollusca</taxon>
        <taxon>Bivalvia</taxon>
        <taxon>Autobranchia</taxon>
        <taxon>Pteriomorphia</taxon>
        <taxon>Ostreida</taxon>
        <taxon>Ostreoidea</taxon>
        <taxon>Ostreidae</taxon>
        <taxon>Magallana</taxon>
    </lineage>
</organism>
<dbReference type="EMBL" id="JH819119">
    <property type="protein sequence ID" value="EKC32608.1"/>
    <property type="molecule type" value="Genomic_DNA"/>
</dbReference>
<dbReference type="InterPro" id="IPR001304">
    <property type="entry name" value="C-type_lectin-like"/>
</dbReference>
<dbReference type="PROSITE" id="PS50097">
    <property type="entry name" value="BTB"/>
    <property type="match status" value="1"/>
</dbReference>
<dbReference type="GO" id="GO:0005829">
    <property type="term" value="C:cytosol"/>
    <property type="evidence" value="ECO:0007669"/>
    <property type="project" value="TreeGrafter"/>
</dbReference>
<protein>
    <submittedName>
        <fullName evidence="2">BTB/POZ domain-containing protein 6</fullName>
    </submittedName>
</protein>
<dbReference type="InterPro" id="IPR018378">
    <property type="entry name" value="C-type_lectin_CS"/>
</dbReference>
<dbReference type="PROSITE" id="PS00615">
    <property type="entry name" value="C_TYPE_LECTIN_1"/>
    <property type="match status" value="1"/>
</dbReference>
<evidence type="ECO:0000313" key="2">
    <source>
        <dbReference type="EMBL" id="EKC32608.1"/>
    </source>
</evidence>
<dbReference type="HOGENOM" id="CLU_620021_0_0_1"/>
<keyword evidence="1" id="KW-1015">Disulfide bond</keyword>
<sequence>MAGASHGDWRAEKSVVECNRYMLSKELYCDVIFKVGDTLIKAHKCILASRSSVFEAMLFGHLPETGDVICIDDEFIDASLFKALLGFIYCGEAEINENTVVETLYVADKYCVTELVKHCHAFLEANISESTLFVIIQSAELFNNSKLLSMCVNFITESKSISRKIFESPSLFSMSREFLTCLIKSDGLFLKEKTIYDKVMLWAEHGCEKEGKDKNDPAEIRRKLGDLLFQIRFPLFSLETFWRDIAPKEILSAEEKMEISRLNVGENLPNSKFNRNKRGNLADILRVKETSKTCDWAANGQEDCIDFEVDKTVELCAWIEFMNSQYWVGKDLATWHGAEVICSNIGANLVEIESPEEDDFIQSLVFNLTESVWLGATDIAEEDTWLSAEKNTTLTYDNWYPGQPNNNDGNQNCLSLYEPFNHTWCDEDCSELYQYICERKAF</sequence>
<name>K1QFH1_MAGGI</name>
<dbReference type="SMART" id="SM00875">
    <property type="entry name" value="BACK"/>
    <property type="match status" value="1"/>
</dbReference>
<reference evidence="2" key="1">
    <citation type="journal article" date="2012" name="Nature">
        <title>The oyster genome reveals stress adaptation and complexity of shell formation.</title>
        <authorList>
            <person name="Zhang G."/>
            <person name="Fang X."/>
            <person name="Guo X."/>
            <person name="Li L."/>
            <person name="Luo R."/>
            <person name="Xu F."/>
            <person name="Yang P."/>
            <person name="Zhang L."/>
            <person name="Wang X."/>
            <person name="Qi H."/>
            <person name="Xiong Z."/>
            <person name="Que H."/>
            <person name="Xie Y."/>
            <person name="Holland P.W."/>
            <person name="Paps J."/>
            <person name="Zhu Y."/>
            <person name="Wu F."/>
            <person name="Chen Y."/>
            <person name="Wang J."/>
            <person name="Peng C."/>
            <person name="Meng J."/>
            <person name="Yang L."/>
            <person name="Liu J."/>
            <person name="Wen B."/>
            <person name="Zhang N."/>
            <person name="Huang Z."/>
            <person name="Zhu Q."/>
            <person name="Feng Y."/>
            <person name="Mount A."/>
            <person name="Hedgecock D."/>
            <person name="Xu Z."/>
            <person name="Liu Y."/>
            <person name="Domazet-Loso T."/>
            <person name="Du Y."/>
            <person name="Sun X."/>
            <person name="Zhang S."/>
            <person name="Liu B."/>
            <person name="Cheng P."/>
            <person name="Jiang X."/>
            <person name="Li J."/>
            <person name="Fan D."/>
            <person name="Wang W."/>
            <person name="Fu W."/>
            <person name="Wang T."/>
            <person name="Wang B."/>
            <person name="Zhang J."/>
            <person name="Peng Z."/>
            <person name="Li Y."/>
            <person name="Li N."/>
            <person name="Wang J."/>
            <person name="Chen M."/>
            <person name="He Y."/>
            <person name="Tan F."/>
            <person name="Song X."/>
            <person name="Zheng Q."/>
            <person name="Huang R."/>
            <person name="Yang H."/>
            <person name="Du X."/>
            <person name="Chen L."/>
            <person name="Yang M."/>
            <person name="Gaffney P.M."/>
            <person name="Wang S."/>
            <person name="Luo L."/>
            <person name="She Z."/>
            <person name="Ming Y."/>
            <person name="Huang W."/>
            <person name="Zhang S."/>
            <person name="Huang B."/>
            <person name="Zhang Y."/>
            <person name="Qu T."/>
            <person name="Ni P."/>
            <person name="Miao G."/>
            <person name="Wang J."/>
            <person name="Wang Q."/>
            <person name="Steinberg C.E."/>
            <person name="Wang H."/>
            <person name="Li N."/>
            <person name="Qian L."/>
            <person name="Zhang G."/>
            <person name="Li Y."/>
            <person name="Yang H."/>
            <person name="Liu X."/>
            <person name="Wang J."/>
            <person name="Yin Y."/>
            <person name="Wang J."/>
        </authorList>
    </citation>
    <scope>NUCLEOTIDE SEQUENCE [LARGE SCALE GENOMIC DNA]</scope>
    <source>
        <strain evidence="2">05x7-T-G4-1.051#20</strain>
    </source>
</reference>
<dbReference type="InterPro" id="IPR011705">
    <property type="entry name" value="BACK"/>
</dbReference>
<dbReference type="Gene3D" id="3.10.100.10">
    <property type="entry name" value="Mannose-Binding Protein A, subunit A"/>
    <property type="match status" value="1"/>
</dbReference>